<name>A0A6P8S6J9_GEOSA</name>
<dbReference type="InterPro" id="IPR054429">
    <property type="entry name" value="Znf-CCCH_Muscleblind-like"/>
</dbReference>
<keyword evidence="8" id="KW-0539">Nucleus</keyword>
<dbReference type="PROSITE" id="PS50103">
    <property type="entry name" value="ZF_C3H1"/>
    <property type="match status" value="4"/>
</dbReference>
<feature type="zinc finger region" description="C3H1-type" evidence="10">
    <location>
        <begin position="310"/>
        <end position="336"/>
    </location>
</feature>
<evidence type="ECO:0000256" key="5">
    <source>
        <dbReference type="ARBA" id="ARBA00022737"/>
    </source>
</evidence>
<reference evidence="13" key="1">
    <citation type="submission" date="2025-08" db="UniProtKB">
        <authorList>
            <consortium name="RefSeq"/>
        </authorList>
    </citation>
    <scope>IDENTIFICATION</scope>
</reference>
<dbReference type="FunFam" id="3.30.1370.210:FF:000004">
    <property type="entry name" value="Muscleblind like splicing regulator 1"/>
    <property type="match status" value="1"/>
</dbReference>
<evidence type="ECO:0000256" key="6">
    <source>
        <dbReference type="ARBA" id="ARBA00022771"/>
    </source>
</evidence>
<feature type="zinc finger region" description="C3H1-type" evidence="10">
    <location>
        <begin position="274"/>
        <end position="302"/>
    </location>
</feature>
<evidence type="ECO:0000256" key="1">
    <source>
        <dbReference type="ARBA" id="ARBA00004123"/>
    </source>
</evidence>
<keyword evidence="7 10" id="KW-0862">Zinc</keyword>
<feature type="zinc finger region" description="C3H1-type" evidence="10">
    <location>
        <begin position="47"/>
        <end position="73"/>
    </location>
</feature>
<evidence type="ECO:0000256" key="9">
    <source>
        <dbReference type="ARBA" id="ARBA00038226"/>
    </source>
</evidence>
<keyword evidence="6 10" id="KW-0863">Zinc-finger</keyword>
<dbReference type="RefSeq" id="XP_033813719.1">
    <property type="nucleotide sequence ID" value="XM_033957828.1"/>
</dbReference>
<dbReference type="AlphaFoldDB" id="A0A6P8S6J9"/>
<dbReference type="InterPro" id="IPR000571">
    <property type="entry name" value="Znf_CCCH"/>
</dbReference>
<evidence type="ECO:0000256" key="2">
    <source>
        <dbReference type="ARBA" id="ARBA00004496"/>
    </source>
</evidence>
<feature type="domain" description="C3H1-type" evidence="11">
    <location>
        <begin position="310"/>
        <end position="336"/>
    </location>
</feature>
<protein>
    <submittedName>
        <fullName evidence="13">Muscleblind-like protein 1 isoform X3</fullName>
    </submittedName>
</protein>
<keyword evidence="3" id="KW-0963">Cytoplasm</keyword>
<accession>A0A6P8S6J9</accession>
<dbReference type="GO" id="GO:0005737">
    <property type="term" value="C:cytoplasm"/>
    <property type="evidence" value="ECO:0007669"/>
    <property type="project" value="UniProtKB-SubCell"/>
</dbReference>
<dbReference type="Proteomes" id="UP000515159">
    <property type="component" value="Chromosome 9"/>
</dbReference>
<dbReference type="GO" id="GO:0008270">
    <property type="term" value="F:zinc ion binding"/>
    <property type="evidence" value="ECO:0007669"/>
    <property type="project" value="UniProtKB-KW"/>
</dbReference>
<feature type="zinc finger region" description="C3H1-type" evidence="10">
    <location>
        <begin position="13"/>
        <end position="41"/>
    </location>
</feature>
<evidence type="ECO:0000256" key="8">
    <source>
        <dbReference type="ARBA" id="ARBA00023242"/>
    </source>
</evidence>
<keyword evidence="4 10" id="KW-0479">Metal-binding</keyword>
<keyword evidence="12" id="KW-1185">Reference proteome</keyword>
<gene>
    <name evidence="13" type="primary">MBNL1</name>
</gene>
<dbReference type="Pfam" id="PF14608">
    <property type="entry name" value="zf-CCCH_2"/>
    <property type="match status" value="1"/>
</dbReference>
<dbReference type="Gene3D" id="3.30.1370.210">
    <property type="match status" value="2"/>
</dbReference>
<evidence type="ECO:0000256" key="4">
    <source>
        <dbReference type="ARBA" id="ARBA00022723"/>
    </source>
</evidence>
<evidence type="ECO:0000256" key="3">
    <source>
        <dbReference type="ARBA" id="ARBA00022490"/>
    </source>
</evidence>
<dbReference type="GO" id="GO:0005654">
    <property type="term" value="C:nucleoplasm"/>
    <property type="evidence" value="ECO:0007669"/>
    <property type="project" value="TreeGrafter"/>
</dbReference>
<evidence type="ECO:0000313" key="12">
    <source>
        <dbReference type="Proteomes" id="UP000515159"/>
    </source>
</evidence>
<evidence type="ECO:0000256" key="7">
    <source>
        <dbReference type="ARBA" id="ARBA00022833"/>
    </source>
</evidence>
<sequence>MAVSVTPIRDTKWLTLEVCREFQRGTCSRPDTECKFAHPSKSCQVENGRVIACFDSLKGRCSRENCKYLHPPPHLKTQLEINGRNNLIQQKNMAMLAQQMQLANAMIPGTQLQPVPMFSVAPSLATNATAAFNPYLGPVSPGLVSTEILQTPPMLVTGNHGVPVPAAAAAVAAQKLMRTDRLEASYNQATAVRTSPRCLTNDLSPDLEGAPSLWVRGSSVSMPAQSWASPEQRLPVVPNYVWWFCDVDSCLLGTEQRPPNSIHLGPQAGLDPWSQRRKVCREYQRGNCNRGESDCRFAHPADSAMIDTNDNTVTVCMDYIKGRCSREKCKYFHPPAHLQAKIKAAQYQVNQAAAAQAAATAAAMGIPQAVLPPLPKRPALEKTNGATAVFNAGVFQYQQALANMQLQQQAAFLPPGSILCMAPATSVVPMVHGATPATVSAAATSATSVPFAATATANQIPIISTDHLTSHKYVTQM</sequence>
<organism evidence="12 13">
    <name type="scientific">Geotrypetes seraphini</name>
    <name type="common">Gaboon caecilian</name>
    <name type="synonym">Caecilia seraphini</name>
    <dbReference type="NCBI Taxonomy" id="260995"/>
    <lineage>
        <taxon>Eukaryota</taxon>
        <taxon>Metazoa</taxon>
        <taxon>Chordata</taxon>
        <taxon>Craniata</taxon>
        <taxon>Vertebrata</taxon>
        <taxon>Euteleostomi</taxon>
        <taxon>Amphibia</taxon>
        <taxon>Gymnophiona</taxon>
        <taxon>Geotrypetes</taxon>
    </lineage>
</organism>
<comment type="subcellular location">
    <subcellularLocation>
        <location evidence="2">Cytoplasm</location>
    </subcellularLocation>
    <subcellularLocation>
        <location evidence="1">Nucleus</location>
    </subcellularLocation>
</comment>
<dbReference type="Pfam" id="PF22628">
    <property type="entry name" value="zf-CCCH_10"/>
    <property type="match status" value="2"/>
</dbReference>
<dbReference type="FunFam" id="3.30.1370.210:FF:000002">
    <property type="entry name" value="Muscleblind-like 1 isoform 2"/>
    <property type="match status" value="1"/>
</dbReference>
<proteinExistence type="inferred from homology"/>
<dbReference type="PANTHER" id="PTHR12675:SF7">
    <property type="entry name" value="MUSCLEBLIND-LIKE PROTEIN 1"/>
    <property type="match status" value="1"/>
</dbReference>
<dbReference type="PANTHER" id="PTHR12675">
    <property type="entry name" value="MUSCLEBLIND-LIKE PROTEIN"/>
    <property type="match status" value="1"/>
</dbReference>
<evidence type="ECO:0000256" key="10">
    <source>
        <dbReference type="PROSITE-ProRule" id="PRU00723"/>
    </source>
</evidence>
<feature type="domain" description="C3H1-type" evidence="11">
    <location>
        <begin position="47"/>
        <end position="73"/>
    </location>
</feature>
<dbReference type="SMART" id="SM00356">
    <property type="entry name" value="ZnF_C3H1"/>
    <property type="match status" value="4"/>
</dbReference>
<evidence type="ECO:0000259" key="11">
    <source>
        <dbReference type="PROSITE" id="PS50103"/>
    </source>
</evidence>
<comment type="similarity">
    <text evidence="9">Belongs to the muscleblind family.</text>
</comment>
<feature type="domain" description="C3H1-type" evidence="11">
    <location>
        <begin position="13"/>
        <end position="41"/>
    </location>
</feature>
<feature type="domain" description="C3H1-type" evidence="11">
    <location>
        <begin position="274"/>
        <end position="302"/>
    </location>
</feature>
<dbReference type="GeneID" id="117366481"/>
<dbReference type="GO" id="GO:0003723">
    <property type="term" value="F:RNA binding"/>
    <property type="evidence" value="ECO:0007669"/>
    <property type="project" value="TreeGrafter"/>
</dbReference>
<dbReference type="GO" id="GO:0043484">
    <property type="term" value="P:regulation of RNA splicing"/>
    <property type="evidence" value="ECO:0007669"/>
    <property type="project" value="TreeGrafter"/>
</dbReference>
<keyword evidence="5" id="KW-0677">Repeat</keyword>
<dbReference type="CTD" id="4154"/>
<evidence type="ECO:0000313" key="13">
    <source>
        <dbReference type="RefSeq" id="XP_033813719.1"/>
    </source>
</evidence>